<evidence type="ECO:0000313" key="1">
    <source>
        <dbReference type="EMBL" id="TCT37676.1"/>
    </source>
</evidence>
<protein>
    <submittedName>
        <fullName evidence="1">Uncharacterized protein</fullName>
    </submittedName>
</protein>
<organism evidence="1 2">
    <name type="scientific">Martelella mediterranea</name>
    <dbReference type="NCBI Taxonomy" id="293089"/>
    <lineage>
        <taxon>Bacteria</taxon>
        <taxon>Pseudomonadati</taxon>
        <taxon>Pseudomonadota</taxon>
        <taxon>Alphaproteobacteria</taxon>
        <taxon>Hyphomicrobiales</taxon>
        <taxon>Aurantimonadaceae</taxon>
        <taxon>Martelella</taxon>
    </lineage>
</organism>
<accession>A0A4R3NXI7</accession>
<dbReference type="AlphaFoldDB" id="A0A4R3NXI7"/>
<dbReference type="EMBL" id="SMAR01000017">
    <property type="protein sequence ID" value="TCT37676.1"/>
    <property type="molecule type" value="Genomic_DNA"/>
</dbReference>
<gene>
    <name evidence="1" type="ORF">EDC90_101766</name>
</gene>
<name>A0A4R3NXI7_9HYPH</name>
<sequence length="92" mass="10128">MTRDFARLETHEFGQVLMTLRRDEDDEGRSGPVIALQISERHGIEPTMCFGPWPDTDSGWSGATNMFENADLRKIGGSLADQIDQAFGKAGA</sequence>
<keyword evidence="2" id="KW-1185">Reference proteome</keyword>
<reference evidence="1 2" key="1">
    <citation type="submission" date="2019-03" db="EMBL/GenBank/DDBJ databases">
        <title>Freshwater and sediment microbial communities from various areas in North America, analyzing microbe dynamics in response to fracking.</title>
        <authorList>
            <person name="Lamendella R."/>
        </authorList>
    </citation>
    <scope>NUCLEOTIDE SEQUENCE [LARGE SCALE GENOMIC DNA]</scope>
    <source>
        <strain evidence="1 2">175.2</strain>
    </source>
</reference>
<dbReference type="Proteomes" id="UP000295097">
    <property type="component" value="Unassembled WGS sequence"/>
</dbReference>
<dbReference type="RefSeq" id="WP_132311872.1">
    <property type="nucleotide sequence ID" value="NZ_SMAR01000017.1"/>
</dbReference>
<evidence type="ECO:0000313" key="2">
    <source>
        <dbReference type="Proteomes" id="UP000295097"/>
    </source>
</evidence>
<proteinExistence type="predicted"/>
<comment type="caution">
    <text evidence="1">The sequence shown here is derived from an EMBL/GenBank/DDBJ whole genome shotgun (WGS) entry which is preliminary data.</text>
</comment>